<gene>
    <name evidence="19" type="ORF">SI7747_01000168</name>
</gene>
<dbReference type="FunFam" id="3.50.50.60:FF:000482">
    <property type="entry name" value="Succinate dehydrogenase complex, subunit A, flavoprotein (Fp)"/>
    <property type="match status" value="1"/>
</dbReference>
<evidence type="ECO:0000256" key="12">
    <source>
        <dbReference type="ARBA" id="ARBA00059077"/>
    </source>
</evidence>
<dbReference type="InterPro" id="IPR003953">
    <property type="entry name" value="FAD-dep_OxRdtase_2_FAD-bd"/>
</dbReference>
<protein>
    <recommendedName>
        <fullName evidence="16">Succinate dehydrogenase [ubiquinone] flavoprotein subunit, mitochondrial</fullName>
        <ecNumber evidence="16">1.3.5.1</ecNumber>
    </recommendedName>
</protein>
<dbReference type="PROSITE" id="PS00504">
    <property type="entry name" value="FRD_SDH_FAD_BINDING"/>
    <property type="match status" value="1"/>
</dbReference>
<dbReference type="Gene3D" id="3.50.50.60">
    <property type="entry name" value="FAD/NAD(P)-binding domain"/>
    <property type="match status" value="1"/>
</dbReference>
<proteinExistence type="inferred from homology"/>
<dbReference type="Pfam" id="PF02910">
    <property type="entry name" value="Succ_DH_flav_C"/>
    <property type="match status" value="1"/>
</dbReference>
<organism evidence="19">
    <name type="scientific">Spirodela intermedia</name>
    <name type="common">Intermediate duckweed</name>
    <dbReference type="NCBI Taxonomy" id="51605"/>
    <lineage>
        <taxon>Eukaryota</taxon>
        <taxon>Viridiplantae</taxon>
        <taxon>Streptophyta</taxon>
        <taxon>Embryophyta</taxon>
        <taxon>Tracheophyta</taxon>
        <taxon>Spermatophyta</taxon>
        <taxon>Magnoliopsida</taxon>
        <taxon>Liliopsida</taxon>
        <taxon>Araceae</taxon>
        <taxon>Lemnoideae</taxon>
        <taxon>Spirodela</taxon>
    </lineage>
</organism>
<comment type="function">
    <text evidence="12 16">Flavoprotein (FP) subunit of succinate dehydrogenase (SDH) that is involved in complex II of the mitochondrial electron transport chain and is responsible for transferring electrons from succinate to ubiquinone (coenzyme Q).</text>
</comment>
<dbReference type="Proteomes" id="UP001189122">
    <property type="component" value="Unassembled WGS sequence"/>
</dbReference>
<dbReference type="PIRSF" id="PIRSF000171">
    <property type="entry name" value="SDHA_APRA_LASPO"/>
    <property type="match status" value="1"/>
</dbReference>
<dbReference type="EMBL" id="CACRZD030000001">
    <property type="protein sequence ID" value="CAA6653578.1"/>
    <property type="molecule type" value="Genomic_DNA"/>
</dbReference>
<evidence type="ECO:0000256" key="13">
    <source>
        <dbReference type="PIRSR" id="PIRSR611281-2"/>
    </source>
</evidence>
<comment type="similarity">
    <text evidence="2 16">Belongs to the FAD-dependent oxidoreductase 2 family. FRD/SDH subfamily.</text>
</comment>
<dbReference type="GO" id="GO:0006099">
    <property type="term" value="P:tricarboxylic acid cycle"/>
    <property type="evidence" value="ECO:0007669"/>
    <property type="project" value="UniProtKB-UniPathway"/>
</dbReference>
<name>A0A7I8I7Y1_SPIIN</name>
<evidence type="ECO:0000313" key="19">
    <source>
        <dbReference type="EMBL" id="CAA2613763.1"/>
    </source>
</evidence>
<evidence type="ECO:0000256" key="10">
    <source>
        <dbReference type="ARBA" id="ARBA00023002"/>
    </source>
</evidence>
<keyword evidence="7 14" id="KW-0274">FAD</keyword>
<feature type="binding site" evidence="13">
    <location>
        <position position="283"/>
    </location>
    <ligand>
        <name>substrate</name>
    </ligand>
</feature>
<feature type="domain" description="Fumarate reductase/succinate dehydrogenase flavoprotein-like C-terminal" evidence="18">
    <location>
        <begin position="491"/>
        <end position="635"/>
    </location>
</feature>
<dbReference type="GO" id="GO:0009055">
    <property type="term" value="F:electron transfer activity"/>
    <property type="evidence" value="ECO:0007669"/>
    <property type="project" value="TreeGrafter"/>
</dbReference>
<dbReference type="FunFam" id="3.50.50.60:FF:000405">
    <property type="entry name" value="Succinate dehydrogenase [ubiquinone] flavoprotein subunit, mitochondrial"/>
    <property type="match status" value="1"/>
</dbReference>
<evidence type="ECO:0000259" key="18">
    <source>
        <dbReference type="Pfam" id="PF02910"/>
    </source>
</evidence>
<evidence type="ECO:0000313" key="20">
    <source>
        <dbReference type="Proteomes" id="UP001189122"/>
    </source>
</evidence>
<dbReference type="InterPro" id="IPR036188">
    <property type="entry name" value="FAD/NAD-bd_sf"/>
</dbReference>
<dbReference type="EMBL" id="LR743588">
    <property type="protein sequence ID" value="CAA2613763.1"/>
    <property type="molecule type" value="Genomic_DNA"/>
</dbReference>
<feature type="binding site" evidence="14">
    <location>
        <position position="262"/>
    </location>
    <ligand>
        <name>FAD</name>
        <dbReference type="ChEBI" id="CHEBI:57692"/>
    </ligand>
</feature>
<keyword evidence="8 16" id="KW-0809">Transit peptide</keyword>
<dbReference type="GO" id="GO:0005743">
    <property type="term" value="C:mitochondrial inner membrane"/>
    <property type="evidence" value="ECO:0007669"/>
    <property type="project" value="UniProtKB-SubCell"/>
</dbReference>
<dbReference type="InterPro" id="IPR011281">
    <property type="entry name" value="Succ_DH_flav_su_fwd"/>
</dbReference>
<evidence type="ECO:0000256" key="1">
    <source>
        <dbReference type="ARBA" id="ARBA00004170"/>
    </source>
</evidence>
<keyword evidence="11 16" id="KW-0472">Membrane</keyword>
<dbReference type="GO" id="GO:0006121">
    <property type="term" value="P:mitochondrial electron transport, succinate to ubiquinone"/>
    <property type="evidence" value="ECO:0007669"/>
    <property type="project" value="TreeGrafter"/>
</dbReference>
<keyword evidence="20" id="KW-1185">Reference proteome</keyword>
<dbReference type="PANTHER" id="PTHR11632">
    <property type="entry name" value="SUCCINATE DEHYDROGENASE 2 FLAVOPROTEIN SUBUNIT"/>
    <property type="match status" value="1"/>
</dbReference>
<keyword evidence="10 16" id="KW-0560">Oxidoreductase</keyword>
<evidence type="ECO:0000256" key="4">
    <source>
        <dbReference type="ARBA" id="ARBA00022448"/>
    </source>
</evidence>
<feature type="modified residue" description="Tele-8alpha-FAD histidine" evidence="15">
    <location>
        <position position="85"/>
    </location>
</feature>
<dbReference type="FunFam" id="3.90.700.10:FF:000013">
    <property type="entry name" value="Succinate dehydrogenase [ubiquinone] flavoprotein subunit 1 mitochondrial"/>
    <property type="match status" value="1"/>
</dbReference>
<keyword evidence="4 16" id="KW-0813">Transport</keyword>
<dbReference type="GO" id="GO:0050660">
    <property type="term" value="F:flavin adenine dinucleotide binding"/>
    <property type="evidence" value="ECO:0007669"/>
    <property type="project" value="InterPro"/>
</dbReference>
<comment type="catalytic activity">
    <reaction evidence="16">
        <text>a quinone + succinate = fumarate + a quinol</text>
        <dbReference type="Rhea" id="RHEA:40523"/>
        <dbReference type="ChEBI" id="CHEBI:24646"/>
        <dbReference type="ChEBI" id="CHEBI:29806"/>
        <dbReference type="ChEBI" id="CHEBI:30031"/>
        <dbReference type="ChEBI" id="CHEBI:132124"/>
        <dbReference type="EC" id="1.3.5.1"/>
    </reaction>
</comment>
<dbReference type="GO" id="GO:0045273">
    <property type="term" value="C:respiratory chain complex II (succinate dehydrogenase)"/>
    <property type="evidence" value="ECO:0007669"/>
    <property type="project" value="UniProtKB-ARBA"/>
</dbReference>
<feature type="binding site" evidence="13">
    <location>
        <position position="385"/>
    </location>
    <ligand>
        <name>substrate</name>
    </ligand>
</feature>
<comment type="subcellular location">
    <subcellularLocation>
        <location evidence="1">Membrane</location>
        <topology evidence="1">Peripheral membrane protein</topology>
    </subcellularLocation>
    <subcellularLocation>
        <location evidence="16">Mitochondrion inner membrane</location>
        <topology evidence="16">Peripheral membrane protein</topology>
        <orientation evidence="16">Matrix side</orientation>
    </subcellularLocation>
</comment>
<dbReference type="InterPro" id="IPR037099">
    <property type="entry name" value="Fum_R/Succ_DH_flav-like_C_sf"/>
</dbReference>
<comment type="cofactor">
    <cofactor evidence="14">
        <name>FAD</name>
        <dbReference type="ChEBI" id="CHEBI:57692"/>
    </cofactor>
    <text evidence="14">Flavinylated by SdhE, about 5% flavinylation occurs in the absence of SdhE.</text>
</comment>
<dbReference type="FunFam" id="4.10.80.40:FF:000002">
    <property type="entry name" value="Succinate dehydrogenase [ubiquinone] flavoprotein subunit, mitochondrial"/>
    <property type="match status" value="1"/>
</dbReference>
<evidence type="ECO:0000256" key="14">
    <source>
        <dbReference type="PIRSR" id="PIRSR611281-3"/>
    </source>
</evidence>
<dbReference type="SUPFAM" id="SSF46977">
    <property type="entry name" value="Succinate dehydrogenase/fumarate reductase flavoprotein C-terminal domain"/>
    <property type="match status" value="1"/>
</dbReference>
<dbReference type="FunFam" id="1.20.58.100:FF:000001">
    <property type="entry name" value="Succinate dehydrogenase flavoprotein subunit (SdhA)"/>
    <property type="match status" value="1"/>
</dbReference>
<dbReference type="InterPro" id="IPR027477">
    <property type="entry name" value="Succ_DH/fumarate_Rdtase_cat_sf"/>
</dbReference>
<feature type="domain" description="FAD-dependent oxidoreductase 2 FAD-binding" evidence="17">
    <location>
        <begin position="49"/>
        <end position="436"/>
    </location>
</feature>
<feature type="binding site" evidence="14">
    <location>
        <position position="419"/>
    </location>
    <ligand>
        <name>FAD</name>
        <dbReference type="ChEBI" id="CHEBI:57692"/>
    </ligand>
</feature>
<dbReference type="PANTHER" id="PTHR11632:SF51">
    <property type="entry name" value="SUCCINATE DEHYDROGENASE [UBIQUINONE] FLAVOPROTEIN SUBUNIT, MITOCHONDRIAL"/>
    <property type="match status" value="1"/>
</dbReference>
<evidence type="ECO:0000256" key="5">
    <source>
        <dbReference type="ARBA" id="ARBA00022532"/>
    </source>
</evidence>
<dbReference type="Gene3D" id="3.90.700.10">
    <property type="entry name" value="Succinate dehydrogenase/fumarate reductase flavoprotein, catalytic domain"/>
    <property type="match status" value="1"/>
</dbReference>
<dbReference type="InterPro" id="IPR030664">
    <property type="entry name" value="SdhA/FrdA/AprA"/>
</dbReference>
<dbReference type="Gene3D" id="1.20.58.100">
    <property type="entry name" value="Fumarate reductase/succinate dehydrogenase flavoprotein-like, C-terminal domain"/>
    <property type="match status" value="1"/>
</dbReference>
<evidence type="ECO:0000256" key="11">
    <source>
        <dbReference type="ARBA" id="ARBA00023136"/>
    </source>
</evidence>
<feature type="binding site" evidence="14">
    <location>
        <begin position="77"/>
        <end position="92"/>
    </location>
    <ligand>
        <name>FAD</name>
        <dbReference type="ChEBI" id="CHEBI:57692"/>
    </ligand>
</feature>
<feature type="binding site" evidence="13">
    <location>
        <position position="430"/>
    </location>
    <ligand>
        <name>substrate</name>
    </ligand>
</feature>
<evidence type="ECO:0000256" key="2">
    <source>
        <dbReference type="ARBA" id="ARBA00008040"/>
    </source>
</evidence>
<dbReference type="InterPro" id="IPR015939">
    <property type="entry name" value="Fum_Rdtase/Succ_DH_flav-like_C"/>
</dbReference>
<dbReference type="EC" id="1.3.5.1" evidence="16"/>
<evidence type="ECO:0000256" key="7">
    <source>
        <dbReference type="ARBA" id="ARBA00022827"/>
    </source>
</evidence>
<keyword evidence="9 16" id="KW-0249">Electron transport</keyword>
<evidence type="ECO:0000256" key="8">
    <source>
        <dbReference type="ARBA" id="ARBA00022946"/>
    </source>
</evidence>
<dbReference type="AlphaFoldDB" id="A0A7I8I7Y1"/>
<dbReference type="GO" id="GO:0008177">
    <property type="term" value="F:succinate dehydrogenase (quinone) activity"/>
    <property type="evidence" value="ECO:0007669"/>
    <property type="project" value="UniProtKB-EC"/>
</dbReference>
<accession>A0A7I8I7Y1</accession>
<feature type="binding site" evidence="14">
    <location>
        <begin position="54"/>
        <end position="59"/>
    </location>
    <ligand>
        <name>FAD</name>
        <dbReference type="ChEBI" id="CHEBI:57692"/>
    </ligand>
</feature>
<dbReference type="UniPathway" id="UPA00223">
    <property type="reaction ID" value="UER01006"/>
</dbReference>
<dbReference type="Gene3D" id="4.10.80.40">
    <property type="entry name" value="succinate dehydrogenase protein domain"/>
    <property type="match status" value="1"/>
</dbReference>
<evidence type="ECO:0000256" key="16">
    <source>
        <dbReference type="RuleBase" id="RU362051"/>
    </source>
</evidence>
<evidence type="ECO:0000256" key="15">
    <source>
        <dbReference type="PIRSR" id="PIRSR611281-4"/>
    </source>
</evidence>
<comment type="pathway">
    <text evidence="16">Carbohydrate metabolism; tricarboxylic acid cycle; fumarate from succinate (eukaryal route): step 1/1.</text>
</comment>
<feature type="binding site" evidence="13">
    <location>
        <position position="295"/>
    </location>
    <ligand>
        <name>substrate</name>
    </ligand>
</feature>
<comment type="subunit">
    <text evidence="3">Component of complex II composed of eight subunits in plants: four classical SDH subunits SDH1, SDH2, SDH3 and SDH4 (a flavoprotein (FP), an iron-sulfur protein (IP), and a cytochrome b composed of a large and a small subunit.), as well as four subunits unknown in mitochondria from bacteria and heterotrophic eukaryotes.</text>
</comment>
<evidence type="ECO:0000256" key="9">
    <source>
        <dbReference type="ARBA" id="ARBA00022982"/>
    </source>
</evidence>
<feature type="binding site" evidence="14">
    <location>
        <begin position="435"/>
        <end position="436"/>
    </location>
    <ligand>
        <name>FAD</name>
        <dbReference type="ChEBI" id="CHEBI:57692"/>
    </ligand>
</feature>
<evidence type="ECO:0000259" key="17">
    <source>
        <dbReference type="Pfam" id="PF00890"/>
    </source>
</evidence>
<dbReference type="InterPro" id="IPR003952">
    <property type="entry name" value="FRD_SDH_FAD_BS"/>
</dbReference>
<dbReference type="SUPFAM" id="SSF51905">
    <property type="entry name" value="FAD/NAD(P)-binding domain"/>
    <property type="match status" value="1"/>
</dbReference>
<dbReference type="Pfam" id="PF00890">
    <property type="entry name" value="FAD_binding_2"/>
    <property type="match status" value="1"/>
</dbReference>
<keyword evidence="6 14" id="KW-0285">Flavoprotein</keyword>
<dbReference type="NCBIfam" id="TIGR01816">
    <property type="entry name" value="sdhA_forward"/>
    <property type="match status" value="1"/>
</dbReference>
<keyword evidence="5 16" id="KW-0816">Tricarboxylic acid cycle</keyword>
<evidence type="ECO:0000256" key="3">
    <source>
        <dbReference type="ARBA" id="ARBA00011313"/>
    </source>
</evidence>
<dbReference type="InterPro" id="IPR014006">
    <property type="entry name" value="Succ_Dhase_FrdA_Gneg"/>
</dbReference>
<sequence>MWRCVSRSLRLGSATKRLIADTGPSQPVLARFLSTDSVGSYTIVDHTYDAVVVGAGGAGLRAAIGLSEHGFNTACITKLFPTRSHTVAAQGGINAALGNMTEDDWRWHMYDTVKGSDWLGDQDAIQYMCREAPKAVIELENYGLPFSRTDDGKIYQRAFGGQSLNFGKGGQAYRCACAADRTGHALLHTLYGQAMKHNTQFFVEYFALDLLMDDDGTCQGVIALNMEDGTLHRFRAANTILATGGYGRAYFSATSAHTCTGDGNAMVARAGLPLQDLEFVQFHPTGIYGAGCLITEGSRGEGGILRNSEGERFMERYDVVSRSMTMEIRRVVVWVSPLKDHIYLHLNHLPPEVLKERLPGISETAAIFAGVDVTKEPIPVLPTVHYNMGGIPTNYHGEVVQIKGDDPDTVVPGLMAAGEAACASVHGANRLGANSLLDIVVFGRACANRIAEISRPGDSLKPLAKGSGEKTIAWLDKLRNANGSLPTSKIRLNMQRVMQNNAAVFRTQETLEEGCKLIDRAWESFGDVQIRDRSLIWNSDLIETIELENLLINACITMHSAEARKESRGLMPARISLSDYFTHLFSLQKRDDAEWMKHSLGWVLEEEKVRLAYRPVHMNTLDEEIESFPPKARVY</sequence>
<evidence type="ECO:0000256" key="6">
    <source>
        <dbReference type="ARBA" id="ARBA00022630"/>
    </source>
</evidence>
<reference evidence="19 20" key="1">
    <citation type="submission" date="2019-12" db="EMBL/GenBank/DDBJ databases">
        <authorList>
            <person name="Scholz U."/>
            <person name="Mascher M."/>
            <person name="Fiebig A."/>
        </authorList>
    </citation>
    <scope>NUCLEOTIDE SEQUENCE</scope>
</reference>
<dbReference type="NCBIfam" id="TIGR01812">
    <property type="entry name" value="sdhA_frdA_Gneg"/>
    <property type="match status" value="1"/>
</dbReference>
<dbReference type="SUPFAM" id="SSF56425">
    <property type="entry name" value="Succinate dehydrogenase/fumarate reductase flavoprotein, catalytic domain"/>
    <property type="match status" value="1"/>
</dbReference>